<proteinExistence type="predicted"/>
<dbReference type="GeneID" id="27331732"/>
<keyword evidence="3" id="KW-1185">Reference proteome</keyword>
<dbReference type="VEuPathDB" id="FungiDB:PV08_04649"/>
<dbReference type="InterPro" id="IPR022024">
    <property type="entry name" value="DUF3602"/>
</dbReference>
<reference evidence="2 3" key="1">
    <citation type="submission" date="2015-01" db="EMBL/GenBank/DDBJ databases">
        <title>The Genome Sequence of Exophiala spinifera CBS89968.</title>
        <authorList>
            <consortium name="The Broad Institute Genomics Platform"/>
            <person name="Cuomo C."/>
            <person name="de Hoog S."/>
            <person name="Gorbushina A."/>
            <person name="Stielow B."/>
            <person name="Teixiera M."/>
            <person name="Abouelleil A."/>
            <person name="Chapman S.B."/>
            <person name="Priest M."/>
            <person name="Young S.K."/>
            <person name="Wortman J."/>
            <person name="Nusbaum C."/>
            <person name="Birren B."/>
        </authorList>
    </citation>
    <scope>NUCLEOTIDE SEQUENCE [LARGE SCALE GENOMIC DNA]</scope>
    <source>
        <strain evidence="2 3">CBS 89968</strain>
    </source>
</reference>
<organism evidence="2 3">
    <name type="scientific">Exophiala spinifera</name>
    <dbReference type="NCBI Taxonomy" id="91928"/>
    <lineage>
        <taxon>Eukaryota</taxon>
        <taxon>Fungi</taxon>
        <taxon>Dikarya</taxon>
        <taxon>Ascomycota</taxon>
        <taxon>Pezizomycotina</taxon>
        <taxon>Eurotiomycetes</taxon>
        <taxon>Chaetothyriomycetidae</taxon>
        <taxon>Chaetothyriales</taxon>
        <taxon>Herpotrichiellaceae</taxon>
        <taxon>Exophiala</taxon>
    </lineage>
</organism>
<dbReference type="HOGENOM" id="CLU_082191_1_1_1"/>
<sequence>MPEGRPFTYGRGGAGNVTSKPRSPALEPQTTPTLKSQMYTTGRGGTGNMAKNDNPEEARRAQDVDVPGIIMPEGTHHTGRGGEGNLYKPTEEEQRKARAHNEKVRTESFNRDGSKDRGHIRALADKAKDKAREALPVKHHNEK</sequence>
<feature type="region of interest" description="Disordered" evidence="1">
    <location>
        <begin position="1"/>
        <end position="143"/>
    </location>
</feature>
<dbReference type="Proteomes" id="UP000053328">
    <property type="component" value="Unassembled WGS sequence"/>
</dbReference>
<dbReference type="RefSeq" id="XP_016237671.1">
    <property type="nucleotide sequence ID" value="XM_016378994.1"/>
</dbReference>
<evidence type="ECO:0000256" key="1">
    <source>
        <dbReference type="SAM" id="MobiDB-lite"/>
    </source>
</evidence>
<feature type="compositionally biased region" description="Basic and acidic residues" evidence="1">
    <location>
        <begin position="53"/>
        <end position="63"/>
    </location>
</feature>
<dbReference type="InterPro" id="IPR053203">
    <property type="entry name" value="Cisplatin_resist-associated"/>
</dbReference>
<gene>
    <name evidence="2" type="ORF">PV08_04649</name>
</gene>
<feature type="compositionally biased region" description="Basic and acidic residues" evidence="1">
    <location>
        <begin position="89"/>
        <end position="143"/>
    </location>
</feature>
<dbReference type="OrthoDB" id="3063476at2759"/>
<dbReference type="AlphaFoldDB" id="A0A0D2BFT0"/>
<dbReference type="EMBL" id="KN847494">
    <property type="protein sequence ID" value="KIW17455.1"/>
    <property type="molecule type" value="Genomic_DNA"/>
</dbReference>
<dbReference type="Pfam" id="PF12223">
    <property type="entry name" value="DUF3602"/>
    <property type="match status" value="1"/>
</dbReference>
<dbReference type="PANTHER" id="PTHR34693:SF1">
    <property type="entry name" value="PROTEIN PAR32"/>
    <property type="match status" value="1"/>
</dbReference>
<evidence type="ECO:0000313" key="3">
    <source>
        <dbReference type="Proteomes" id="UP000053328"/>
    </source>
</evidence>
<dbReference type="PANTHER" id="PTHR34693">
    <property type="entry name" value="PROTEIN PAR32"/>
    <property type="match status" value="1"/>
</dbReference>
<protein>
    <submittedName>
        <fullName evidence="2">Uncharacterized protein</fullName>
    </submittedName>
</protein>
<accession>A0A0D2BFT0</accession>
<feature type="compositionally biased region" description="Polar residues" evidence="1">
    <location>
        <begin position="28"/>
        <end position="40"/>
    </location>
</feature>
<evidence type="ECO:0000313" key="2">
    <source>
        <dbReference type="EMBL" id="KIW17455.1"/>
    </source>
</evidence>
<name>A0A0D2BFT0_9EURO</name>